<dbReference type="InterPro" id="IPR017871">
    <property type="entry name" value="ABC_transporter-like_CS"/>
</dbReference>
<dbReference type="Pfam" id="PF00005">
    <property type="entry name" value="ABC_tran"/>
    <property type="match status" value="1"/>
</dbReference>
<protein>
    <recommendedName>
        <fullName evidence="4">ABC transporter domain-containing protein</fullName>
    </recommendedName>
</protein>
<evidence type="ECO:0000313" key="5">
    <source>
        <dbReference type="EMBL" id="KKN69914.1"/>
    </source>
</evidence>
<dbReference type="InterPro" id="IPR027417">
    <property type="entry name" value="P-loop_NTPase"/>
</dbReference>
<dbReference type="InterPro" id="IPR050093">
    <property type="entry name" value="ABC_SmlMolc_Importer"/>
</dbReference>
<dbReference type="SUPFAM" id="SSF50331">
    <property type="entry name" value="MOP-like"/>
    <property type="match status" value="1"/>
</dbReference>
<sequence length="342" mass="38380">MIKLSLFKALNNFDLDINLELESFNVLGVYGPSGSGKSTLLRCISGLEPAKSVYVNNQPVHELPSDKRGITLQLQSCPLFPHLDVAGNLAFTQKHCGNKQTSLTLEYVVKVLELQDLLNRDVQSLSGGERQRVVFARTLLAGQKFIMLDEPFSALDWSLRFKTLTKLSEIAVKFNIKFIIVSHSLKELLFCCDTLIQLDKGKVINQGASAHVAKAIYANDRQTPLSLINYDVVKFDEDYGLYQLQLQQSEQPLFVLPALVDSSNKLIIESEQMSLSALKPEQTTHSNVLKTVLTQAELINNKWQLTLNVDGQTLYCLASRRVWDKNNFKVGDVLYTTISNLE</sequence>
<reference evidence="5" key="1">
    <citation type="journal article" date="2015" name="Nature">
        <title>Complex archaea that bridge the gap between prokaryotes and eukaryotes.</title>
        <authorList>
            <person name="Spang A."/>
            <person name="Saw J.H."/>
            <person name="Jorgensen S.L."/>
            <person name="Zaremba-Niedzwiedzka K."/>
            <person name="Martijn J."/>
            <person name="Lind A.E."/>
            <person name="van Eijk R."/>
            <person name="Schleper C."/>
            <person name="Guy L."/>
            <person name="Ettema T.J."/>
        </authorList>
    </citation>
    <scope>NUCLEOTIDE SEQUENCE</scope>
</reference>
<evidence type="ECO:0000256" key="2">
    <source>
        <dbReference type="ARBA" id="ARBA00022741"/>
    </source>
</evidence>
<dbReference type="Gene3D" id="3.40.50.300">
    <property type="entry name" value="P-loop containing nucleotide triphosphate hydrolases"/>
    <property type="match status" value="1"/>
</dbReference>
<evidence type="ECO:0000256" key="3">
    <source>
        <dbReference type="ARBA" id="ARBA00022840"/>
    </source>
</evidence>
<gene>
    <name evidence="5" type="ORF">LCGC14_0435950</name>
</gene>
<dbReference type="InterPro" id="IPR003439">
    <property type="entry name" value="ABC_transporter-like_ATP-bd"/>
</dbReference>
<keyword evidence="3" id="KW-0067">ATP-binding</keyword>
<dbReference type="GO" id="GO:0016887">
    <property type="term" value="F:ATP hydrolysis activity"/>
    <property type="evidence" value="ECO:0007669"/>
    <property type="project" value="InterPro"/>
</dbReference>
<dbReference type="PROSITE" id="PS00211">
    <property type="entry name" value="ABC_TRANSPORTER_1"/>
    <property type="match status" value="1"/>
</dbReference>
<dbReference type="SUPFAM" id="SSF52540">
    <property type="entry name" value="P-loop containing nucleoside triphosphate hydrolases"/>
    <property type="match status" value="1"/>
</dbReference>
<dbReference type="PANTHER" id="PTHR42781:SF4">
    <property type="entry name" value="SPERMIDINE_PUTRESCINE IMPORT ATP-BINDING PROTEIN POTA"/>
    <property type="match status" value="1"/>
</dbReference>
<proteinExistence type="predicted"/>
<evidence type="ECO:0000256" key="1">
    <source>
        <dbReference type="ARBA" id="ARBA00022448"/>
    </source>
</evidence>
<feature type="domain" description="ABC transporter" evidence="4">
    <location>
        <begin position="1"/>
        <end position="225"/>
    </location>
</feature>
<dbReference type="AlphaFoldDB" id="A0A0F9SSX7"/>
<dbReference type="PANTHER" id="PTHR42781">
    <property type="entry name" value="SPERMIDINE/PUTRESCINE IMPORT ATP-BINDING PROTEIN POTA"/>
    <property type="match status" value="1"/>
</dbReference>
<comment type="caution">
    <text evidence="5">The sequence shown here is derived from an EMBL/GenBank/DDBJ whole genome shotgun (WGS) entry which is preliminary data.</text>
</comment>
<dbReference type="InterPro" id="IPR008995">
    <property type="entry name" value="Mo/tungstate-bd_C_term_dom"/>
</dbReference>
<dbReference type="SMART" id="SM00382">
    <property type="entry name" value="AAA"/>
    <property type="match status" value="1"/>
</dbReference>
<evidence type="ECO:0000259" key="4">
    <source>
        <dbReference type="PROSITE" id="PS50893"/>
    </source>
</evidence>
<accession>A0A0F9SSX7</accession>
<dbReference type="InterPro" id="IPR003593">
    <property type="entry name" value="AAA+_ATPase"/>
</dbReference>
<dbReference type="PROSITE" id="PS50893">
    <property type="entry name" value="ABC_TRANSPORTER_2"/>
    <property type="match status" value="1"/>
</dbReference>
<keyword evidence="2" id="KW-0547">Nucleotide-binding</keyword>
<dbReference type="GO" id="GO:0005524">
    <property type="term" value="F:ATP binding"/>
    <property type="evidence" value="ECO:0007669"/>
    <property type="project" value="UniProtKB-KW"/>
</dbReference>
<keyword evidence="1" id="KW-0813">Transport</keyword>
<dbReference type="EMBL" id="LAZR01000415">
    <property type="protein sequence ID" value="KKN69914.1"/>
    <property type="molecule type" value="Genomic_DNA"/>
</dbReference>
<name>A0A0F9SSX7_9ZZZZ</name>
<organism evidence="5">
    <name type="scientific">marine sediment metagenome</name>
    <dbReference type="NCBI Taxonomy" id="412755"/>
    <lineage>
        <taxon>unclassified sequences</taxon>
        <taxon>metagenomes</taxon>
        <taxon>ecological metagenomes</taxon>
    </lineage>
</organism>